<keyword evidence="4" id="KW-0479">Metal-binding</keyword>
<keyword evidence="13" id="KW-1185">Reference proteome</keyword>
<dbReference type="InterPro" id="IPR010275">
    <property type="entry name" value="MepK"/>
</dbReference>
<sequence length="368" mass="38413">MDPRLFDIVWEVYKRSGASDYINVVSGYRSLGTNAMLRTRSSGVAKESQHTRGKAVDFFIPGVKLATLRALAMQIQGGGVGYYPTSGSPFVHVDVGGVRAWPRMSRQELVQLFPSGKTLHIPSDGRPLPGYETAVAEYKRRGAGSAVEIASFGGSKRKGGFLAALFGGNDSEEEDDVAETTAVATAKSAAKVAKAEEPVAVASAEPAPKFDAPVPARRPEAGALLTALRPASPAEHEAFAAVIASPSPTTGEQAAFKDLSAYAIPVPVFASRGAPAEKVPTAPRETQADKITTASIPTGAQTAQAPVVPPQRKELAAALTAPPVGDRMTRSSFTASYTTGYPAHNGFKPVTASASFDFGRFGDLPAAP</sequence>
<evidence type="ECO:0000313" key="13">
    <source>
        <dbReference type="Proteomes" id="UP000191933"/>
    </source>
</evidence>
<dbReference type="GO" id="GO:0006508">
    <property type="term" value="P:proteolysis"/>
    <property type="evidence" value="ECO:0007669"/>
    <property type="project" value="UniProtKB-KW"/>
</dbReference>
<dbReference type="Pfam" id="PF05951">
    <property type="entry name" value="Peptidase_M15_2"/>
    <property type="match status" value="1"/>
</dbReference>
<evidence type="ECO:0000256" key="3">
    <source>
        <dbReference type="ARBA" id="ARBA00022670"/>
    </source>
</evidence>
<dbReference type="PANTHER" id="PTHR37425">
    <property type="match status" value="1"/>
</dbReference>
<dbReference type="Proteomes" id="UP000191933">
    <property type="component" value="Unassembled WGS sequence"/>
</dbReference>
<dbReference type="AlphaFoldDB" id="A0A9W5B7A1"/>
<reference evidence="12 13" key="1">
    <citation type="submission" date="2016-01" db="EMBL/GenBank/DDBJ databases">
        <authorList>
            <person name="Regsiter A."/>
            <person name="william w."/>
        </authorList>
    </citation>
    <scope>NUCLEOTIDE SEQUENCE [LARGE SCALE GENOMIC DNA]</scope>
    <source>
        <strain evidence="12 13">CFBP 5494</strain>
    </source>
</reference>
<evidence type="ECO:0000256" key="8">
    <source>
        <dbReference type="ARBA" id="ARBA00023049"/>
    </source>
</evidence>
<evidence type="ECO:0000256" key="2">
    <source>
        <dbReference type="ARBA" id="ARBA00004776"/>
    </source>
</evidence>
<dbReference type="Gene3D" id="3.30.1380.10">
    <property type="match status" value="1"/>
</dbReference>
<comment type="pathway">
    <text evidence="2">Cell wall biogenesis; cell wall polysaccharide biosynthesis.</text>
</comment>
<gene>
    <name evidence="12" type="ORF">AGR2A_pa40101</name>
</gene>
<keyword evidence="5" id="KW-0732">Signal</keyword>
<dbReference type="GO" id="GO:0008237">
    <property type="term" value="F:metallopeptidase activity"/>
    <property type="evidence" value="ECO:0007669"/>
    <property type="project" value="UniProtKB-KW"/>
</dbReference>
<accession>A0A9W5B7A1</accession>
<evidence type="ECO:0000313" key="12">
    <source>
        <dbReference type="EMBL" id="CUX02171.1"/>
    </source>
</evidence>
<comment type="caution">
    <text evidence="12">The sequence shown here is derived from an EMBL/GenBank/DDBJ whole genome shotgun (WGS) entry which is preliminary data.</text>
</comment>
<proteinExistence type="inferred from homology"/>
<keyword evidence="7" id="KW-0862">Zinc</keyword>
<evidence type="ECO:0000256" key="1">
    <source>
        <dbReference type="ARBA" id="ARBA00001947"/>
    </source>
</evidence>
<dbReference type="SUPFAM" id="SSF55166">
    <property type="entry name" value="Hedgehog/DD-peptidase"/>
    <property type="match status" value="1"/>
</dbReference>
<evidence type="ECO:0000256" key="5">
    <source>
        <dbReference type="ARBA" id="ARBA00022729"/>
    </source>
</evidence>
<dbReference type="GO" id="GO:0071555">
    <property type="term" value="P:cell wall organization"/>
    <property type="evidence" value="ECO:0007669"/>
    <property type="project" value="UniProtKB-KW"/>
</dbReference>
<comment type="similarity">
    <text evidence="10">Belongs to the peptidase M15 family.</text>
</comment>
<dbReference type="GO" id="GO:0046872">
    <property type="term" value="F:metal ion binding"/>
    <property type="evidence" value="ECO:0007669"/>
    <property type="project" value="UniProtKB-KW"/>
</dbReference>
<evidence type="ECO:0000256" key="10">
    <source>
        <dbReference type="ARBA" id="ARBA00093448"/>
    </source>
</evidence>
<evidence type="ECO:0000256" key="11">
    <source>
        <dbReference type="ARBA" id="ARBA00093666"/>
    </source>
</evidence>
<evidence type="ECO:0000256" key="6">
    <source>
        <dbReference type="ARBA" id="ARBA00022801"/>
    </source>
</evidence>
<keyword evidence="6" id="KW-0378">Hydrolase</keyword>
<evidence type="ECO:0000256" key="7">
    <source>
        <dbReference type="ARBA" id="ARBA00022833"/>
    </source>
</evidence>
<evidence type="ECO:0000256" key="9">
    <source>
        <dbReference type="ARBA" id="ARBA00023316"/>
    </source>
</evidence>
<dbReference type="PANTHER" id="PTHR37425:SF1">
    <property type="entry name" value="OUTER MEMBRANE PROTEIN"/>
    <property type="match status" value="1"/>
</dbReference>
<keyword evidence="9" id="KW-0961">Cell wall biogenesis/degradation</keyword>
<dbReference type="EMBL" id="FBVY01000042">
    <property type="protein sequence ID" value="CUX02171.1"/>
    <property type="molecule type" value="Genomic_DNA"/>
</dbReference>
<comment type="cofactor">
    <cofactor evidence="1">
        <name>Zn(2+)</name>
        <dbReference type="ChEBI" id="CHEBI:29105"/>
    </cofactor>
</comment>
<keyword evidence="3" id="KW-0645">Protease</keyword>
<name>A0A9W5B7A1_9HYPH</name>
<organism evidence="12 13">
    <name type="scientific">Agrobacterium genomosp. 2 str. CFBP 5494</name>
    <dbReference type="NCBI Taxonomy" id="1183436"/>
    <lineage>
        <taxon>Bacteria</taxon>
        <taxon>Pseudomonadati</taxon>
        <taxon>Pseudomonadota</taxon>
        <taxon>Alphaproteobacteria</taxon>
        <taxon>Hyphomicrobiales</taxon>
        <taxon>Rhizobiaceae</taxon>
        <taxon>Rhizobium/Agrobacterium group</taxon>
        <taxon>Agrobacterium</taxon>
        <taxon>Agrobacterium tumefaciens complex</taxon>
    </lineage>
</organism>
<protein>
    <recommendedName>
        <fullName evidence="11">Murein endopeptidase K</fullName>
    </recommendedName>
</protein>
<evidence type="ECO:0000256" key="4">
    <source>
        <dbReference type="ARBA" id="ARBA00022723"/>
    </source>
</evidence>
<keyword evidence="8" id="KW-0482">Metalloprotease</keyword>
<dbReference type="CDD" id="cd14844">
    <property type="entry name" value="Zn-DD-carboxypeptidase_like"/>
    <property type="match status" value="1"/>
</dbReference>
<dbReference type="InterPro" id="IPR009045">
    <property type="entry name" value="Zn_M74/Hedgehog-like"/>
</dbReference>